<dbReference type="SMART" id="SM00354">
    <property type="entry name" value="HTH_LACI"/>
    <property type="match status" value="1"/>
</dbReference>
<evidence type="ECO:0000256" key="1">
    <source>
        <dbReference type="ARBA" id="ARBA00023015"/>
    </source>
</evidence>
<keyword evidence="3" id="KW-0804">Transcription</keyword>
<dbReference type="Pfam" id="PF13377">
    <property type="entry name" value="Peripla_BP_3"/>
    <property type="match status" value="1"/>
</dbReference>
<dbReference type="Gene3D" id="1.10.260.40">
    <property type="entry name" value="lambda repressor-like DNA-binding domains"/>
    <property type="match status" value="1"/>
</dbReference>
<dbReference type="CDD" id="cd01392">
    <property type="entry name" value="HTH_LacI"/>
    <property type="match status" value="1"/>
</dbReference>
<dbReference type="PROSITE" id="PS00356">
    <property type="entry name" value="HTH_LACI_1"/>
    <property type="match status" value="1"/>
</dbReference>
<accession>A0ABP5PP33</accession>
<dbReference type="PANTHER" id="PTHR30146:SF153">
    <property type="entry name" value="LACTOSE OPERON REPRESSOR"/>
    <property type="match status" value="1"/>
</dbReference>
<dbReference type="PANTHER" id="PTHR30146">
    <property type="entry name" value="LACI-RELATED TRANSCRIPTIONAL REPRESSOR"/>
    <property type="match status" value="1"/>
</dbReference>
<name>A0ABP5PP33_9ACTN</name>
<dbReference type="EMBL" id="BAAAQX010000026">
    <property type="protein sequence ID" value="GAA2212493.1"/>
    <property type="molecule type" value="Genomic_DNA"/>
</dbReference>
<dbReference type="SUPFAM" id="SSF53822">
    <property type="entry name" value="Periplasmic binding protein-like I"/>
    <property type="match status" value="1"/>
</dbReference>
<sequence length="344" mass="36938">MATSGRQARVTITDVARHAQVSTTAVSKVLRNAYGVSDAMREKVRAAIDELGYRPHNAARAMRGRTFTIGVQLPHIRNPFFSDIVDGLTDEISGSGYQAIMVQSGDLDAAAERRAIDALMDRQVDGILSVAPVCSRVQLEEVARNTPLVVLGRHDRSALYDCVLDDDELGAQLMVEHLIALGHRRIAHITQRDTATRRSAVLLQAIRARTYEQVMTEHGLAEHLAIAATSYTEEGGYDGARELLARSPRPTAIFAGADQAAFGVLAAIHEAGLTVPGDISVAGYDNARMSRLAHISLTTVDQDGAIMGTTAGRLLLERIGGRSAAVRFSVTPTLVARRSTAPPA</sequence>
<dbReference type="InterPro" id="IPR000843">
    <property type="entry name" value="HTH_LacI"/>
</dbReference>
<dbReference type="Pfam" id="PF00356">
    <property type="entry name" value="LacI"/>
    <property type="match status" value="1"/>
</dbReference>
<keyword evidence="1" id="KW-0805">Transcription regulation</keyword>
<proteinExistence type="predicted"/>
<comment type="caution">
    <text evidence="5">The sequence shown here is derived from an EMBL/GenBank/DDBJ whole genome shotgun (WGS) entry which is preliminary data.</text>
</comment>
<dbReference type="Gene3D" id="3.40.50.2300">
    <property type="match status" value="2"/>
</dbReference>
<dbReference type="RefSeq" id="WP_344487051.1">
    <property type="nucleotide sequence ID" value="NZ_BAAAQX010000026.1"/>
</dbReference>
<dbReference type="InterPro" id="IPR010982">
    <property type="entry name" value="Lambda_DNA-bd_dom_sf"/>
</dbReference>
<dbReference type="PROSITE" id="PS50932">
    <property type="entry name" value="HTH_LACI_2"/>
    <property type="match status" value="1"/>
</dbReference>
<protein>
    <submittedName>
        <fullName evidence="5">LacI family DNA-binding transcriptional regulator</fullName>
    </submittedName>
</protein>
<organism evidence="5 6">
    <name type="scientific">Nonomuraea monospora</name>
    <dbReference type="NCBI Taxonomy" id="568818"/>
    <lineage>
        <taxon>Bacteria</taxon>
        <taxon>Bacillati</taxon>
        <taxon>Actinomycetota</taxon>
        <taxon>Actinomycetes</taxon>
        <taxon>Streptosporangiales</taxon>
        <taxon>Streptosporangiaceae</taxon>
        <taxon>Nonomuraea</taxon>
    </lineage>
</organism>
<evidence type="ECO:0000313" key="5">
    <source>
        <dbReference type="EMBL" id="GAA2212493.1"/>
    </source>
</evidence>
<dbReference type="SUPFAM" id="SSF47413">
    <property type="entry name" value="lambda repressor-like DNA-binding domains"/>
    <property type="match status" value="1"/>
</dbReference>
<dbReference type="GO" id="GO:0003677">
    <property type="term" value="F:DNA binding"/>
    <property type="evidence" value="ECO:0007669"/>
    <property type="project" value="UniProtKB-KW"/>
</dbReference>
<evidence type="ECO:0000256" key="3">
    <source>
        <dbReference type="ARBA" id="ARBA00023163"/>
    </source>
</evidence>
<gene>
    <name evidence="5" type="ORF">GCM10009850_079550</name>
</gene>
<evidence type="ECO:0000259" key="4">
    <source>
        <dbReference type="PROSITE" id="PS50932"/>
    </source>
</evidence>
<dbReference type="InterPro" id="IPR046335">
    <property type="entry name" value="LacI/GalR-like_sensor"/>
</dbReference>
<feature type="domain" description="HTH lacI-type" evidence="4">
    <location>
        <begin position="10"/>
        <end position="64"/>
    </location>
</feature>
<evidence type="ECO:0000256" key="2">
    <source>
        <dbReference type="ARBA" id="ARBA00023125"/>
    </source>
</evidence>
<keyword evidence="2 5" id="KW-0238">DNA-binding</keyword>
<dbReference type="Proteomes" id="UP001499843">
    <property type="component" value="Unassembled WGS sequence"/>
</dbReference>
<evidence type="ECO:0000313" key="6">
    <source>
        <dbReference type="Proteomes" id="UP001499843"/>
    </source>
</evidence>
<reference evidence="6" key="1">
    <citation type="journal article" date="2019" name="Int. J. Syst. Evol. Microbiol.">
        <title>The Global Catalogue of Microorganisms (GCM) 10K type strain sequencing project: providing services to taxonomists for standard genome sequencing and annotation.</title>
        <authorList>
            <consortium name="The Broad Institute Genomics Platform"/>
            <consortium name="The Broad Institute Genome Sequencing Center for Infectious Disease"/>
            <person name="Wu L."/>
            <person name="Ma J."/>
        </authorList>
    </citation>
    <scope>NUCLEOTIDE SEQUENCE [LARGE SCALE GENOMIC DNA]</scope>
    <source>
        <strain evidence="6">JCM 16114</strain>
    </source>
</reference>
<dbReference type="CDD" id="cd06267">
    <property type="entry name" value="PBP1_LacI_sugar_binding-like"/>
    <property type="match status" value="1"/>
</dbReference>
<dbReference type="InterPro" id="IPR028082">
    <property type="entry name" value="Peripla_BP_I"/>
</dbReference>
<keyword evidence="6" id="KW-1185">Reference proteome</keyword>